<feature type="region of interest" description="Disordered" evidence="1">
    <location>
        <begin position="1"/>
        <end position="103"/>
    </location>
</feature>
<feature type="non-terminal residue" evidence="2">
    <location>
        <position position="103"/>
    </location>
</feature>
<accession>A0AA38CJ39</accession>
<feature type="compositionally biased region" description="Basic and acidic residues" evidence="1">
    <location>
        <begin position="32"/>
        <end position="41"/>
    </location>
</feature>
<feature type="compositionally biased region" description="Basic and acidic residues" evidence="1">
    <location>
        <begin position="1"/>
        <end position="10"/>
    </location>
</feature>
<evidence type="ECO:0000313" key="3">
    <source>
        <dbReference type="Proteomes" id="UP000824469"/>
    </source>
</evidence>
<sequence length="103" mass="11561">YAADTNRLESGESEEFVPDSPGTSGTKGYTWDVKEPKEPRVNEISPCVIGRKRDREARNQADRRNLSQDGSGHPGQKYAMEREDPEKPPWTNQQCDACHKGEG</sequence>
<dbReference type="EMBL" id="JAHRHJ020000009">
    <property type="protein sequence ID" value="KAH9301575.1"/>
    <property type="molecule type" value="Genomic_DNA"/>
</dbReference>
<organism evidence="2 3">
    <name type="scientific">Taxus chinensis</name>
    <name type="common">Chinese yew</name>
    <name type="synonym">Taxus wallichiana var. chinensis</name>
    <dbReference type="NCBI Taxonomy" id="29808"/>
    <lineage>
        <taxon>Eukaryota</taxon>
        <taxon>Viridiplantae</taxon>
        <taxon>Streptophyta</taxon>
        <taxon>Embryophyta</taxon>
        <taxon>Tracheophyta</taxon>
        <taxon>Spermatophyta</taxon>
        <taxon>Pinopsida</taxon>
        <taxon>Pinidae</taxon>
        <taxon>Conifers II</taxon>
        <taxon>Cupressales</taxon>
        <taxon>Taxaceae</taxon>
        <taxon>Taxus</taxon>
    </lineage>
</organism>
<reference evidence="2 3" key="1">
    <citation type="journal article" date="2021" name="Nat. Plants">
        <title>The Taxus genome provides insights into paclitaxel biosynthesis.</title>
        <authorList>
            <person name="Xiong X."/>
            <person name="Gou J."/>
            <person name="Liao Q."/>
            <person name="Li Y."/>
            <person name="Zhou Q."/>
            <person name="Bi G."/>
            <person name="Li C."/>
            <person name="Du R."/>
            <person name="Wang X."/>
            <person name="Sun T."/>
            <person name="Guo L."/>
            <person name="Liang H."/>
            <person name="Lu P."/>
            <person name="Wu Y."/>
            <person name="Zhang Z."/>
            <person name="Ro D.K."/>
            <person name="Shang Y."/>
            <person name="Huang S."/>
            <person name="Yan J."/>
        </authorList>
    </citation>
    <scope>NUCLEOTIDE SEQUENCE [LARGE SCALE GENOMIC DNA]</scope>
    <source>
        <strain evidence="2">Ta-2019</strain>
    </source>
</reference>
<keyword evidence="3" id="KW-1185">Reference proteome</keyword>
<gene>
    <name evidence="2" type="ORF">KI387_013158</name>
</gene>
<dbReference type="Proteomes" id="UP000824469">
    <property type="component" value="Unassembled WGS sequence"/>
</dbReference>
<dbReference type="AlphaFoldDB" id="A0AA38CJ39"/>
<evidence type="ECO:0000256" key="1">
    <source>
        <dbReference type="SAM" id="MobiDB-lite"/>
    </source>
</evidence>
<comment type="caution">
    <text evidence="2">The sequence shown here is derived from an EMBL/GenBank/DDBJ whole genome shotgun (WGS) entry which is preliminary data.</text>
</comment>
<feature type="non-terminal residue" evidence="2">
    <location>
        <position position="1"/>
    </location>
</feature>
<evidence type="ECO:0000313" key="2">
    <source>
        <dbReference type="EMBL" id="KAH9301575.1"/>
    </source>
</evidence>
<protein>
    <submittedName>
        <fullName evidence="2">Uncharacterized protein</fullName>
    </submittedName>
</protein>
<proteinExistence type="predicted"/>
<name>A0AA38CJ39_TAXCH</name>
<feature type="compositionally biased region" description="Basic and acidic residues" evidence="1">
    <location>
        <begin position="51"/>
        <end position="66"/>
    </location>
</feature>